<feature type="region of interest" description="Disordered" evidence="2">
    <location>
        <begin position="43"/>
        <end position="70"/>
    </location>
</feature>
<evidence type="ECO:0000259" key="3">
    <source>
        <dbReference type="PROSITE" id="PS50158"/>
    </source>
</evidence>
<organism evidence="4 5">
    <name type="scientific">Mikania micrantha</name>
    <name type="common">bitter vine</name>
    <dbReference type="NCBI Taxonomy" id="192012"/>
    <lineage>
        <taxon>Eukaryota</taxon>
        <taxon>Viridiplantae</taxon>
        <taxon>Streptophyta</taxon>
        <taxon>Embryophyta</taxon>
        <taxon>Tracheophyta</taxon>
        <taxon>Spermatophyta</taxon>
        <taxon>Magnoliopsida</taxon>
        <taxon>eudicotyledons</taxon>
        <taxon>Gunneridae</taxon>
        <taxon>Pentapetalae</taxon>
        <taxon>asterids</taxon>
        <taxon>campanulids</taxon>
        <taxon>Asterales</taxon>
        <taxon>Asteraceae</taxon>
        <taxon>Asteroideae</taxon>
        <taxon>Heliantheae alliance</taxon>
        <taxon>Eupatorieae</taxon>
        <taxon>Mikania</taxon>
    </lineage>
</organism>
<dbReference type="PROSITE" id="PS50158">
    <property type="entry name" value="ZF_CCHC"/>
    <property type="match status" value="1"/>
</dbReference>
<dbReference type="Pfam" id="PF22936">
    <property type="entry name" value="Pol_BBD"/>
    <property type="match status" value="1"/>
</dbReference>
<gene>
    <name evidence="4" type="ORF">E3N88_42680</name>
</gene>
<name>A0A5N6LH46_9ASTR</name>
<dbReference type="OrthoDB" id="6776856at2759"/>
<feature type="compositionally biased region" description="Basic and acidic residues" evidence="2">
    <location>
        <begin position="362"/>
        <end position="371"/>
    </location>
</feature>
<evidence type="ECO:0000256" key="1">
    <source>
        <dbReference type="PROSITE-ProRule" id="PRU00047"/>
    </source>
</evidence>
<keyword evidence="5" id="KW-1185">Reference proteome</keyword>
<reference evidence="4 5" key="1">
    <citation type="submission" date="2019-05" db="EMBL/GenBank/DDBJ databases">
        <title>Mikania micrantha, genome provides insights into the molecular mechanism of rapid growth.</title>
        <authorList>
            <person name="Liu B."/>
        </authorList>
    </citation>
    <scope>NUCLEOTIDE SEQUENCE [LARGE SCALE GENOMIC DNA]</scope>
    <source>
        <strain evidence="4">NLD-2019</strain>
        <tissue evidence="4">Leaf</tissue>
    </source>
</reference>
<keyword evidence="1" id="KW-0862">Zinc</keyword>
<dbReference type="SUPFAM" id="SSF57756">
    <property type="entry name" value="Retrovirus zinc finger-like domains"/>
    <property type="match status" value="1"/>
</dbReference>
<dbReference type="GO" id="GO:0008270">
    <property type="term" value="F:zinc ion binding"/>
    <property type="evidence" value="ECO:0007669"/>
    <property type="project" value="UniProtKB-KW"/>
</dbReference>
<dbReference type="InterPro" id="IPR054722">
    <property type="entry name" value="PolX-like_BBD"/>
</dbReference>
<comment type="caution">
    <text evidence="4">The sequence shown here is derived from an EMBL/GenBank/DDBJ whole genome shotgun (WGS) entry which is preliminary data.</text>
</comment>
<sequence>MEESLIQRIGIQSLVSRFVEDSNDQRNHKLSQFALLREFNQNRDQAGSSSNANQKNQGQGTESSKKGKRDHSKIQCFRCDQYGHYASVCPDRIQKNQEANFVREDESDPGLYMMKQSEDVIALDEKQVMPKKFDSEPMKENWWYLDNGASNHMTGNKEFFSELNEKVTGRVRFGDDSSVQIAGKGSILFSSKPREQVLLMDVYYIPTLRTNIISLGQVTEIGFKVVMEGDQLAIYDQRRRQMMLVPRTINRLYKVQLNIESPISLIAKINEVDWLWHARMGHLNFDALSQLSRKGMVQGIPKINSNIHSICDSCLVGKQTQKSYPQAATYRATRLLELIHGDLCGPISPPTPAGNRIRVHGGKPDTKELTG</sequence>
<dbReference type="EMBL" id="SZYD01000703">
    <property type="protein sequence ID" value="KAD1527671.1"/>
    <property type="molecule type" value="Genomic_DNA"/>
</dbReference>
<dbReference type="InterPro" id="IPR001878">
    <property type="entry name" value="Znf_CCHC"/>
</dbReference>
<feature type="compositionally biased region" description="Polar residues" evidence="2">
    <location>
        <begin position="43"/>
        <end position="62"/>
    </location>
</feature>
<dbReference type="InterPro" id="IPR036875">
    <property type="entry name" value="Znf_CCHC_sf"/>
</dbReference>
<feature type="region of interest" description="Disordered" evidence="2">
    <location>
        <begin position="349"/>
        <end position="371"/>
    </location>
</feature>
<feature type="domain" description="CCHC-type" evidence="3">
    <location>
        <begin position="76"/>
        <end position="91"/>
    </location>
</feature>
<dbReference type="Proteomes" id="UP000326396">
    <property type="component" value="Unassembled WGS sequence"/>
</dbReference>
<evidence type="ECO:0000256" key="2">
    <source>
        <dbReference type="SAM" id="MobiDB-lite"/>
    </source>
</evidence>
<dbReference type="Pfam" id="PF13976">
    <property type="entry name" value="gag_pre-integrs"/>
    <property type="match status" value="1"/>
</dbReference>
<dbReference type="Gene3D" id="4.10.60.10">
    <property type="entry name" value="Zinc finger, CCHC-type"/>
    <property type="match status" value="1"/>
</dbReference>
<accession>A0A5N6LH46</accession>
<proteinExistence type="predicted"/>
<dbReference type="InterPro" id="IPR025724">
    <property type="entry name" value="GAG-pre-integrase_dom"/>
</dbReference>
<protein>
    <recommendedName>
        <fullName evidence="3">CCHC-type domain-containing protein</fullName>
    </recommendedName>
</protein>
<evidence type="ECO:0000313" key="4">
    <source>
        <dbReference type="EMBL" id="KAD1527671.1"/>
    </source>
</evidence>
<dbReference type="GO" id="GO:0003676">
    <property type="term" value="F:nucleic acid binding"/>
    <property type="evidence" value="ECO:0007669"/>
    <property type="project" value="InterPro"/>
</dbReference>
<evidence type="ECO:0000313" key="5">
    <source>
        <dbReference type="Proteomes" id="UP000326396"/>
    </source>
</evidence>
<dbReference type="PANTHER" id="PTHR47592">
    <property type="entry name" value="PBF68 PROTEIN"/>
    <property type="match status" value="1"/>
</dbReference>
<keyword evidence="1" id="KW-0863">Zinc-finger</keyword>
<keyword evidence="1" id="KW-0479">Metal-binding</keyword>
<dbReference type="AlphaFoldDB" id="A0A5N6LH46"/>
<dbReference type="PANTHER" id="PTHR47592:SF27">
    <property type="entry name" value="OS08G0421700 PROTEIN"/>
    <property type="match status" value="1"/>
</dbReference>